<keyword evidence="1" id="KW-0472">Membrane</keyword>
<keyword evidence="1" id="KW-1133">Transmembrane helix</keyword>
<comment type="caution">
    <text evidence="2">The sequence shown here is derived from an EMBL/GenBank/DDBJ whole genome shotgun (WGS) entry which is preliminary data.</text>
</comment>
<dbReference type="RefSeq" id="WP_088394377.1">
    <property type="nucleotide sequence ID" value="NZ_MTCZ01000174.1"/>
</dbReference>
<feature type="transmembrane region" description="Helical" evidence="1">
    <location>
        <begin position="52"/>
        <end position="71"/>
    </location>
</feature>
<dbReference type="EMBL" id="MTCZ01000174">
    <property type="protein sequence ID" value="OWP83078.1"/>
    <property type="molecule type" value="Genomic_DNA"/>
</dbReference>
<reference evidence="2 3" key="1">
    <citation type="journal article" date="2017" name="Infect. Genet. Evol.">
        <title>Comparative genome analysis of fish pathogen Flavobacterium columnare reveals extensive sequence diversity within the species.</title>
        <authorList>
            <person name="Kayansamruaj P."/>
            <person name="Dong H.T."/>
            <person name="Hirono I."/>
            <person name="Kondo H."/>
            <person name="Senapin S."/>
            <person name="Rodkhum C."/>
        </authorList>
    </citation>
    <scope>NUCLEOTIDE SEQUENCE [LARGE SCALE GENOMIC DNA]</scope>
    <source>
        <strain evidence="2 3">1215</strain>
    </source>
</reference>
<proteinExistence type="predicted"/>
<dbReference type="Proteomes" id="UP000197768">
    <property type="component" value="Unassembled WGS sequence"/>
</dbReference>
<sequence length="128" mass="14954">MNQININTDPKINAGYQVPDDYFLNFEDRLMSKINQKTKTAKVFSIGQKKSMWIYGVAAVIVLSIFTWIYFYQTNTSTLVSTQEYLAYSDDIMTEDLVDYLTNEDLTDLEKELTSIDHQMSIYLNEYL</sequence>
<dbReference type="AlphaFoldDB" id="A0A246GG02"/>
<gene>
    <name evidence="2" type="ORF">BWK59_12475</name>
</gene>
<evidence type="ECO:0000313" key="2">
    <source>
        <dbReference type="EMBL" id="OWP83078.1"/>
    </source>
</evidence>
<evidence type="ECO:0000313" key="3">
    <source>
        <dbReference type="Proteomes" id="UP000197768"/>
    </source>
</evidence>
<organism evidence="2 3">
    <name type="scientific">Flavobacterium davisii</name>
    <dbReference type="NCBI Taxonomy" id="2906077"/>
    <lineage>
        <taxon>Bacteria</taxon>
        <taxon>Pseudomonadati</taxon>
        <taxon>Bacteroidota</taxon>
        <taxon>Flavobacteriia</taxon>
        <taxon>Flavobacteriales</taxon>
        <taxon>Flavobacteriaceae</taxon>
        <taxon>Flavobacterium</taxon>
    </lineage>
</organism>
<evidence type="ECO:0000256" key="1">
    <source>
        <dbReference type="SAM" id="Phobius"/>
    </source>
</evidence>
<accession>A0A246GG02</accession>
<protein>
    <submittedName>
        <fullName evidence="2">Uncharacterized protein</fullName>
    </submittedName>
</protein>
<name>A0A246GG02_9FLAO</name>
<keyword evidence="1" id="KW-0812">Transmembrane</keyword>